<dbReference type="Pfam" id="PF00294">
    <property type="entry name" value="PfkB"/>
    <property type="match status" value="1"/>
</dbReference>
<evidence type="ECO:0000256" key="5">
    <source>
        <dbReference type="ARBA" id="ARBA00022840"/>
    </source>
</evidence>
<accession>A0A1G7HD40</accession>
<name>A0A1G7HD40_9BACL</name>
<dbReference type="CDD" id="cd01166">
    <property type="entry name" value="KdgK"/>
    <property type="match status" value="1"/>
</dbReference>
<evidence type="ECO:0000256" key="3">
    <source>
        <dbReference type="ARBA" id="ARBA00022741"/>
    </source>
</evidence>
<dbReference type="PANTHER" id="PTHR43085:SF1">
    <property type="entry name" value="PSEUDOURIDINE KINASE-RELATED"/>
    <property type="match status" value="1"/>
</dbReference>
<evidence type="ECO:0000256" key="4">
    <source>
        <dbReference type="ARBA" id="ARBA00022777"/>
    </source>
</evidence>
<keyword evidence="9" id="KW-1185">Reference proteome</keyword>
<keyword evidence="5" id="KW-0067">ATP-binding</keyword>
<dbReference type="GO" id="GO:0006000">
    <property type="term" value="P:fructose metabolic process"/>
    <property type="evidence" value="ECO:0007669"/>
    <property type="project" value="UniProtKB-ARBA"/>
</dbReference>
<dbReference type="EMBL" id="FNBG01000004">
    <property type="protein sequence ID" value="SDE98335.1"/>
    <property type="molecule type" value="Genomic_DNA"/>
</dbReference>
<keyword evidence="4 6" id="KW-0418">Kinase</keyword>
<proteinExistence type="inferred from homology"/>
<dbReference type="Proteomes" id="UP000198972">
    <property type="component" value="Unassembled WGS sequence"/>
</dbReference>
<dbReference type="PRINTS" id="PR00990">
    <property type="entry name" value="RIBOKINASE"/>
</dbReference>
<dbReference type="InterPro" id="IPR002173">
    <property type="entry name" value="Carboh/pur_kinase_PfkB_CS"/>
</dbReference>
<dbReference type="AlphaFoldDB" id="A0A1G7HD40"/>
<dbReference type="PROSITE" id="PS00584">
    <property type="entry name" value="PFKB_KINASES_2"/>
    <property type="match status" value="1"/>
</dbReference>
<dbReference type="OrthoDB" id="9813569at2"/>
<keyword evidence="2 6" id="KW-0808">Transferase</keyword>
<dbReference type="SUPFAM" id="SSF53613">
    <property type="entry name" value="Ribokinase-like"/>
    <property type="match status" value="1"/>
</dbReference>
<dbReference type="STRING" id="670482.SAMN04488542_104113"/>
<dbReference type="InterPro" id="IPR050306">
    <property type="entry name" value="PfkB_Carbo_kinase"/>
</dbReference>
<protein>
    <submittedName>
        <fullName evidence="8">5-dehydro-2-deoxygluconokinase</fullName>
    </submittedName>
</protein>
<dbReference type="GO" id="GO:0005524">
    <property type="term" value="F:ATP binding"/>
    <property type="evidence" value="ECO:0007669"/>
    <property type="project" value="UniProtKB-KW"/>
</dbReference>
<evidence type="ECO:0000313" key="9">
    <source>
        <dbReference type="Proteomes" id="UP000198972"/>
    </source>
</evidence>
<sequence length="318" mass="34620">MEVVTFGESMVLFSTDKSLPLEYVHHFNKQMAGAESNVAIGLAKLGHRVGWFSKLGDDPFGRYVLHQIRGYGIDTSRCISTPDAPTGVFFKEQRSQGKTQVYYYRHHSAASLMNPDELDEEYLSGFKILHITGITPALSSNCLALTRKAIAVAKERGLKIVFDPNVRWKLWDSDKAARKIMLELADSADYVLPGLDEGELLTGLSQPEDIAAALLKPGVTGVIVKLGGKGAYYKSAQHSGYMAPFPAEEVDPVGAGDAFAAGFISGLLHGEKLEQAVLRASAMGAIAVGFNGDVEGLPDETELLHRMNSKDDYQNVKR</sequence>
<dbReference type="GO" id="GO:0008865">
    <property type="term" value="F:fructokinase activity"/>
    <property type="evidence" value="ECO:0007669"/>
    <property type="project" value="UniProtKB-ARBA"/>
</dbReference>
<gene>
    <name evidence="8" type="ORF">SAMN04488542_104113</name>
</gene>
<dbReference type="RefSeq" id="WP_091227502.1">
    <property type="nucleotide sequence ID" value="NZ_FNBG01000004.1"/>
</dbReference>
<dbReference type="PANTHER" id="PTHR43085">
    <property type="entry name" value="HEXOKINASE FAMILY MEMBER"/>
    <property type="match status" value="1"/>
</dbReference>
<dbReference type="InterPro" id="IPR002139">
    <property type="entry name" value="Ribo/fructo_kinase"/>
</dbReference>
<evidence type="ECO:0000313" key="8">
    <source>
        <dbReference type="EMBL" id="SDE98335.1"/>
    </source>
</evidence>
<dbReference type="Gene3D" id="3.40.1190.20">
    <property type="match status" value="1"/>
</dbReference>
<organism evidence="8 9">
    <name type="scientific">Fontibacillus panacisegetis</name>
    <dbReference type="NCBI Taxonomy" id="670482"/>
    <lineage>
        <taxon>Bacteria</taxon>
        <taxon>Bacillati</taxon>
        <taxon>Bacillota</taxon>
        <taxon>Bacilli</taxon>
        <taxon>Bacillales</taxon>
        <taxon>Paenibacillaceae</taxon>
        <taxon>Fontibacillus</taxon>
    </lineage>
</organism>
<dbReference type="InterPro" id="IPR011611">
    <property type="entry name" value="PfkB_dom"/>
</dbReference>
<evidence type="ECO:0000256" key="1">
    <source>
        <dbReference type="ARBA" id="ARBA00010688"/>
    </source>
</evidence>
<comment type="similarity">
    <text evidence="1 6">Belongs to the carbohydrate kinase PfkB family.</text>
</comment>
<evidence type="ECO:0000259" key="7">
    <source>
        <dbReference type="Pfam" id="PF00294"/>
    </source>
</evidence>
<evidence type="ECO:0000256" key="6">
    <source>
        <dbReference type="RuleBase" id="RU003704"/>
    </source>
</evidence>
<reference evidence="8 9" key="1">
    <citation type="submission" date="2016-10" db="EMBL/GenBank/DDBJ databases">
        <authorList>
            <person name="de Groot N.N."/>
        </authorList>
    </citation>
    <scope>NUCLEOTIDE SEQUENCE [LARGE SCALE GENOMIC DNA]</scope>
    <source>
        <strain evidence="8 9">DSM 28129</strain>
    </source>
</reference>
<feature type="domain" description="Carbohydrate kinase PfkB" evidence="7">
    <location>
        <begin position="3"/>
        <end position="298"/>
    </location>
</feature>
<dbReference type="InterPro" id="IPR029056">
    <property type="entry name" value="Ribokinase-like"/>
</dbReference>
<evidence type="ECO:0000256" key="2">
    <source>
        <dbReference type="ARBA" id="ARBA00022679"/>
    </source>
</evidence>
<keyword evidence="3" id="KW-0547">Nucleotide-binding</keyword>